<protein>
    <submittedName>
        <fullName evidence="1">Coenzyme A transferase</fullName>
    </submittedName>
</protein>
<keyword evidence="1" id="KW-0808">Transferase</keyword>
<dbReference type="RefSeq" id="WP_128392879.1">
    <property type="nucleotide sequence ID" value="NZ_SHKO01000002.1"/>
</dbReference>
<dbReference type="SUPFAM" id="SSF100950">
    <property type="entry name" value="NagB/RpiA/CoA transferase-like"/>
    <property type="match status" value="1"/>
</dbReference>
<keyword evidence="2" id="KW-1185">Reference proteome</keyword>
<name>A0A4Q7VFH9_9BURK</name>
<proteinExistence type="predicted"/>
<evidence type="ECO:0000313" key="1">
    <source>
        <dbReference type="EMBL" id="RZT94462.1"/>
    </source>
</evidence>
<organism evidence="1 2">
    <name type="scientific">Advenella incenata</name>
    <dbReference type="NCBI Taxonomy" id="267800"/>
    <lineage>
        <taxon>Bacteria</taxon>
        <taxon>Pseudomonadati</taxon>
        <taxon>Pseudomonadota</taxon>
        <taxon>Betaproteobacteria</taxon>
        <taxon>Burkholderiales</taxon>
        <taxon>Alcaligenaceae</taxon>
    </lineage>
</organism>
<evidence type="ECO:0000313" key="2">
    <source>
        <dbReference type="Proteomes" id="UP000293398"/>
    </source>
</evidence>
<accession>A0A4Q7VFH9</accession>
<dbReference type="Proteomes" id="UP000293398">
    <property type="component" value="Unassembled WGS sequence"/>
</dbReference>
<dbReference type="InterPro" id="IPR037171">
    <property type="entry name" value="NagB/RpiA_transferase-like"/>
</dbReference>
<dbReference type="InterPro" id="IPR004165">
    <property type="entry name" value="CoA_trans_fam_I"/>
</dbReference>
<reference evidence="1 2" key="1">
    <citation type="submission" date="2019-02" db="EMBL/GenBank/DDBJ databases">
        <title>Genomic Encyclopedia of Type Strains, Phase IV (KMG-IV): sequencing the most valuable type-strain genomes for metagenomic binning, comparative biology and taxonomic classification.</title>
        <authorList>
            <person name="Goeker M."/>
        </authorList>
    </citation>
    <scope>NUCLEOTIDE SEQUENCE [LARGE SCALE GENOMIC DNA]</scope>
    <source>
        <strain evidence="1 2">DSM 23814</strain>
    </source>
</reference>
<dbReference type="Gene3D" id="3.40.1080.10">
    <property type="entry name" value="Glutaconate Coenzyme A-transferase"/>
    <property type="match status" value="1"/>
</dbReference>
<dbReference type="Pfam" id="PF01144">
    <property type="entry name" value="CoA_trans"/>
    <property type="match status" value="1"/>
</dbReference>
<dbReference type="InterPro" id="IPR004163">
    <property type="entry name" value="CoA_transf_BS"/>
</dbReference>
<dbReference type="GO" id="GO:0008410">
    <property type="term" value="F:CoA-transferase activity"/>
    <property type="evidence" value="ECO:0007669"/>
    <property type="project" value="InterPro"/>
</dbReference>
<comment type="caution">
    <text evidence="1">The sequence shown here is derived from an EMBL/GenBank/DDBJ whole genome shotgun (WGS) entry which is preliminary data.</text>
</comment>
<dbReference type="AlphaFoldDB" id="A0A4Q7VFH9"/>
<dbReference type="PROSITE" id="PS01273">
    <property type="entry name" value="COA_TRANSF_1"/>
    <property type="match status" value="1"/>
</dbReference>
<gene>
    <name evidence="1" type="ORF">EV681_2882</name>
</gene>
<dbReference type="EMBL" id="SHKO01000002">
    <property type="protein sequence ID" value="RZT94462.1"/>
    <property type="molecule type" value="Genomic_DNA"/>
</dbReference>
<sequence>MIDKTAVSLAEVLSQIRDGAAIMIGGFGAAGQPAELMGGLIDLDCASLTPRALTGA</sequence>